<name>L0F8T2_DESDL</name>
<dbReference type="InterPro" id="IPR016181">
    <property type="entry name" value="Acyl_CoA_acyltransferase"/>
</dbReference>
<evidence type="ECO:0000256" key="2">
    <source>
        <dbReference type="ARBA" id="ARBA00023315"/>
    </source>
</evidence>
<dbReference type="GO" id="GO:0005737">
    <property type="term" value="C:cytoplasm"/>
    <property type="evidence" value="ECO:0007669"/>
    <property type="project" value="InterPro"/>
</dbReference>
<dbReference type="PROSITE" id="PS51186">
    <property type="entry name" value="GNAT"/>
    <property type="match status" value="1"/>
</dbReference>
<keyword evidence="1 4" id="KW-0808">Transferase</keyword>
<feature type="domain" description="N-acetyltransferase" evidence="3">
    <location>
        <begin position="1"/>
        <end position="142"/>
    </location>
</feature>
<dbReference type="KEGG" id="ddl:Desdi_2161"/>
<dbReference type="AlphaFoldDB" id="L0F8T2"/>
<dbReference type="Gene3D" id="3.40.630.30">
    <property type="match status" value="1"/>
</dbReference>
<evidence type="ECO:0000313" key="5">
    <source>
        <dbReference type="Proteomes" id="UP000010797"/>
    </source>
</evidence>
<keyword evidence="2 4" id="KW-0012">Acyltransferase</keyword>
<dbReference type="GO" id="GO:0006526">
    <property type="term" value="P:L-arginine biosynthetic process"/>
    <property type="evidence" value="ECO:0007669"/>
    <property type="project" value="InterPro"/>
</dbReference>
<dbReference type="STRING" id="871963.Desdi_2161"/>
<proteinExistence type="predicted"/>
<dbReference type="InterPro" id="IPR000182">
    <property type="entry name" value="GNAT_dom"/>
</dbReference>
<dbReference type="Pfam" id="PF00583">
    <property type="entry name" value="Acetyltransf_1"/>
    <property type="match status" value="1"/>
</dbReference>
<sequence>MNLRRAILSDVEEMMALINHFADQGLMLPRSRNSLYECLREFLVVEDEGRVVATGALHIIWDDLSEIRALAVMEEYQGKGLGRSLVKALIDDAQTIGCPKVFTLTYQPVFFERCGFAMIDKEDMPHKVWKECIHCVKFPNCDENAMMLNLTKQ</sequence>
<dbReference type="HOGENOM" id="CLU_119519_0_0_9"/>
<evidence type="ECO:0000256" key="1">
    <source>
        <dbReference type="ARBA" id="ARBA00022679"/>
    </source>
</evidence>
<dbReference type="OrthoDB" id="9793138at2"/>
<reference evidence="5" key="1">
    <citation type="submission" date="2012-02" db="EMBL/GenBank/DDBJ databases">
        <title>Complete sequence of Desulfitobacterium dichloroeliminans LMG P-21439.</title>
        <authorList>
            <person name="Lucas S."/>
            <person name="Han J."/>
            <person name="Lapidus A."/>
            <person name="Cheng J.-F."/>
            <person name="Goodwin L."/>
            <person name="Pitluck S."/>
            <person name="Peters L."/>
            <person name="Ovchinnikova G."/>
            <person name="Teshima H."/>
            <person name="Detter J.C."/>
            <person name="Han C."/>
            <person name="Tapia R."/>
            <person name="Land M."/>
            <person name="Hauser L."/>
            <person name="Kyrpides N."/>
            <person name="Ivanova N."/>
            <person name="Pagani I."/>
            <person name="Kruse T."/>
            <person name="de Vos W.M."/>
            <person name="Boon N."/>
            <person name="Smidt H."/>
            <person name="Woyke T."/>
        </authorList>
    </citation>
    <scope>NUCLEOTIDE SEQUENCE [LARGE SCALE GENOMIC DNA]</scope>
    <source>
        <strain evidence="5">LMG P-21439 / DCA1</strain>
    </source>
</reference>
<gene>
    <name evidence="4" type="ordered locus">Desdi_2161</name>
</gene>
<dbReference type="Proteomes" id="UP000010797">
    <property type="component" value="Chromosome"/>
</dbReference>
<dbReference type="RefSeq" id="WP_015262582.1">
    <property type="nucleotide sequence ID" value="NC_019903.1"/>
</dbReference>
<dbReference type="EC" id="2.3.1.1" evidence="4"/>
<dbReference type="GO" id="GO:0004042">
    <property type="term" value="F:L-glutamate N-acetyltransferase activity"/>
    <property type="evidence" value="ECO:0007669"/>
    <property type="project" value="InterPro"/>
</dbReference>
<evidence type="ECO:0000313" key="4">
    <source>
        <dbReference type="EMBL" id="AGA69602.1"/>
    </source>
</evidence>
<dbReference type="CDD" id="cd04301">
    <property type="entry name" value="NAT_SF"/>
    <property type="match status" value="1"/>
</dbReference>
<dbReference type="eggNOG" id="COG1246">
    <property type="taxonomic scope" value="Bacteria"/>
</dbReference>
<dbReference type="NCBIfam" id="NF005840">
    <property type="entry name" value="PRK07757.1"/>
    <property type="match status" value="1"/>
</dbReference>
<evidence type="ECO:0000259" key="3">
    <source>
        <dbReference type="PROSITE" id="PS51186"/>
    </source>
</evidence>
<protein>
    <submittedName>
        <fullName evidence="4">Acetyltransferase, N-acetylglutamate synthase</fullName>
        <ecNumber evidence="4">2.3.1.1</ecNumber>
    </submittedName>
</protein>
<dbReference type="PANTHER" id="PTHR30602:SF12">
    <property type="entry name" value="AMINO-ACID ACETYLTRANSFERASE NAGS1, CHLOROPLASTIC-RELATED"/>
    <property type="match status" value="1"/>
</dbReference>
<keyword evidence="5" id="KW-1185">Reference proteome</keyword>
<dbReference type="InterPro" id="IPR010167">
    <property type="entry name" value="NH2A_AcTrfase"/>
</dbReference>
<dbReference type="SUPFAM" id="SSF55729">
    <property type="entry name" value="Acyl-CoA N-acyltransferases (Nat)"/>
    <property type="match status" value="1"/>
</dbReference>
<organism evidence="4 5">
    <name type="scientific">Desulfitobacterium dichloroeliminans (strain LMG P-21439 / DCA1)</name>
    <dbReference type="NCBI Taxonomy" id="871963"/>
    <lineage>
        <taxon>Bacteria</taxon>
        <taxon>Bacillati</taxon>
        <taxon>Bacillota</taxon>
        <taxon>Clostridia</taxon>
        <taxon>Eubacteriales</taxon>
        <taxon>Desulfitobacteriaceae</taxon>
        <taxon>Desulfitobacterium</taxon>
    </lineage>
</organism>
<accession>L0F8T2</accession>
<dbReference type="PANTHER" id="PTHR30602">
    <property type="entry name" value="AMINO-ACID ACETYLTRANSFERASE"/>
    <property type="match status" value="1"/>
</dbReference>
<dbReference type="EMBL" id="CP003344">
    <property type="protein sequence ID" value="AGA69602.1"/>
    <property type="molecule type" value="Genomic_DNA"/>
</dbReference>